<dbReference type="Pfam" id="PF09335">
    <property type="entry name" value="VTT_dom"/>
    <property type="match status" value="1"/>
</dbReference>
<keyword evidence="6 7" id="KW-0472">Membrane</keyword>
<evidence type="ECO:0000256" key="6">
    <source>
        <dbReference type="ARBA" id="ARBA00023136"/>
    </source>
</evidence>
<keyword evidence="3 7" id="KW-1003">Cell membrane</keyword>
<proteinExistence type="inferred from homology"/>
<dbReference type="AlphaFoldDB" id="A0A7Z0E9T0"/>
<comment type="similarity">
    <text evidence="2 7">Belongs to the TVP38/TMEM64 family.</text>
</comment>
<keyword evidence="10" id="KW-1185">Reference proteome</keyword>
<evidence type="ECO:0000256" key="3">
    <source>
        <dbReference type="ARBA" id="ARBA00022475"/>
    </source>
</evidence>
<evidence type="ECO:0000256" key="2">
    <source>
        <dbReference type="ARBA" id="ARBA00008640"/>
    </source>
</evidence>
<evidence type="ECO:0000259" key="8">
    <source>
        <dbReference type="Pfam" id="PF09335"/>
    </source>
</evidence>
<feature type="transmembrane region" description="Helical" evidence="7">
    <location>
        <begin position="191"/>
        <end position="212"/>
    </location>
</feature>
<feature type="transmembrane region" description="Helical" evidence="7">
    <location>
        <begin position="52"/>
        <end position="81"/>
    </location>
</feature>
<evidence type="ECO:0000256" key="4">
    <source>
        <dbReference type="ARBA" id="ARBA00022692"/>
    </source>
</evidence>
<reference evidence="9 10" key="1">
    <citation type="submission" date="2020-07" db="EMBL/GenBank/DDBJ databases">
        <title>Sequencing the genomes of 1000 actinobacteria strains.</title>
        <authorList>
            <person name="Klenk H.-P."/>
        </authorList>
    </citation>
    <scope>NUCLEOTIDE SEQUENCE [LARGE SCALE GENOMIC DNA]</scope>
    <source>
        <strain evidence="9 10">DSM 15664</strain>
    </source>
</reference>
<comment type="caution">
    <text evidence="9">The sequence shown here is derived from an EMBL/GenBank/DDBJ whole genome shotgun (WGS) entry which is preliminary data.</text>
</comment>
<evidence type="ECO:0000313" key="9">
    <source>
        <dbReference type="EMBL" id="NYJ17551.1"/>
    </source>
</evidence>
<dbReference type="InterPro" id="IPR015414">
    <property type="entry name" value="TMEM64"/>
</dbReference>
<keyword evidence="5 7" id="KW-1133">Transmembrane helix</keyword>
<feature type="domain" description="VTT" evidence="8">
    <location>
        <begin position="68"/>
        <end position="184"/>
    </location>
</feature>
<feature type="transmembrane region" description="Helical" evidence="7">
    <location>
        <begin position="87"/>
        <end position="105"/>
    </location>
</feature>
<dbReference type="Proteomes" id="UP000560069">
    <property type="component" value="Unassembled WGS sequence"/>
</dbReference>
<name>A0A7Z0E9T0_9MICC</name>
<feature type="transmembrane region" description="Helical" evidence="7">
    <location>
        <begin position="12"/>
        <end position="31"/>
    </location>
</feature>
<evidence type="ECO:0000256" key="5">
    <source>
        <dbReference type="ARBA" id="ARBA00022989"/>
    </source>
</evidence>
<comment type="subcellular location">
    <subcellularLocation>
        <location evidence="1 7">Cell membrane</location>
        <topology evidence="1 7">Multi-pass membrane protein</topology>
    </subcellularLocation>
</comment>
<evidence type="ECO:0000256" key="7">
    <source>
        <dbReference type="RuleBase" id="RU366058"/>
    </source>
</evidence>
<feature type="transmembrane region" description="Helical" evidence="7">
    <location>
        <begin position="164"/>
        <end position="185"/>
    </location>
</feature>
<dbReference type="GO" id="GO:0005886">
    <property type="term" value="C:plasma membrane"/>
    <property type="evidence" value="ECO:0007669"/>
    <property type="project" value="UniProtKB-SubCell"/>
</dbReference>
<accession>A0A7Z0E9T0</accession>
<dbReference type="InterPro" id="IPR032816">
    <property type="entry name" value="VTT_dom"/>
</dbReference>
<sequence>MSQKALGPAWGSFIRNALLVAVLAGMIYAAFNLRLPPLDELQQRIEDYGWAGWMVFIALYAVVAMTPIPVTVMAVSGGLIFGTLEGSLLSVIGVLIGCFAAYHLARLLGTQAVRKLLGSHGEKVESHLHDAGFEAVFALRLTPGVPYWPVNYGSGAFGVSQRDFVVASMISTVPGQVSLVALGAFIADRTIVNGVVIGVSWAVVIAMTIWAYRSWRGSSNHRLPGAESTAD</sequence>
<keyword evidence="4 7" id="KW-0812">Transmembrane</keyword>
<gene>
    <name evidence="9" type="ORF">HNR11_002085</name>
</gene>
<protein>
    <recommendedName>
        <fullName evidence="7">TVP38/TMEM64 family membrane protein</fullName>
    </recommendedName>
</protein>
<organism evidence="9 10">
    <name type="scientific">Nesterenkonia sandarakina</name>
    <dbReference type="NCBI Taxonomy" id="272918"/>
    <lineage>
        <taxon>Bacteria</taxon>
        <taxon>Bacillati</taxon>
        <taxon>Actinomycetota</taxon>
        <taxon>Actinomycetes</taxon>
        <taxon>Micrococcales</taxon>
        <taxon>Micrococcaceae</taxon>
        <taxon>Nesterenkonia</taxon>
    </lineage>
</organism>
<dbReference type="PANTHER" id="PTHR12677:SF59">
    <property type="entry name" value="GOLGI APPARATUS MEMBRANE PROTEIN TVP38-RELATED"/>
    <property type="match status" value="1"/>
</dbReference>
<dbReference type="EMBL" id="JACCFQ010000001">
    <property type="protein sequence ID" value="NYJ17551.1"/>
    <property type="molecule type" value="Genomic_DNA"/>
</dbReference>
<evidence type="ECO:0000256" key="1">
    <source>
        <dbReference type="ARBA" id="ARBA00004651"/>
    </source>
</evidence>
<evidence type="ECO:0000313" key="10">
    <source>
        <dbReference type="Proteomes" id="UP000560069"/>
    </source>
</evidence>
<dbReference type="PANTHER" id="PTHR12677">
    <property type="entry name" value="GOLGI APPARATUS MEMBRANE PROTEIN TVP38-RELATED"/>
    <property type="match status" value="1"/>
</dbReference>
<dbReference type="RefSeq" id="WP_232301808.1">
    <property type="nucleotide sequence ID" value="NZ_BAAALK010000002.1"/>
</dbReference>